<keyword evidence="3" id="KW-1185">Reference proteome</keyword>
<organism evidence="2 3">
    <name type="scientific">Nocardia lasii</name>
    <dbReference type="NCBI Taxonomy" id="1616107"/>
    <lineage>
        <taxon>Bacteria</taxon>
        <taxon>Bacillati</taxon>
        <taxon>Actinomycetota</taxon>
        <taxon>Actinomycetes</taxon>
        <taxon>Mycobacteriales</taxon>
        <taxon>Nocardiaceae</taxon>
        <taxon>Nocardia</taxon>
    </lineage>
</organism>
<dbReference type="SUPFAM" id="SSF47598">
    <property type="entry name" value="Ribbon-helix-helix"/>
    <property type="match status" value="1"/>
</dbReference>
<accession>A0ABW1JYD7</accession>
<sequence length="77" mass="8456">MRTTIDLPDDLHSQAMAIARDTHRSFSATIACLVRRGLQRDSGSGVTEQRRSTKTGLPTITLGKTLTSEDVRALQDE</sequence>
<protein>
    <submittedName>
        <fullName evidence="2">Antitoxin</fullName>
    </submittedName>
</protein>
<comment type="caution">
    <text evidence="2">The sequence shown here is derived from an EMBL/GenBank/DDBJ whole genome shotgun (WGS) entry which is preliminary data.</text>
</comment>
<evidence type="ECO:0000256" key="1">
    <source>
        <dbReference type="SAM" id="MobiDB-lite"/>
    </source>
</evidence>
<dbReference type="EMBL" id="JBHSQN010000015">
    <property type="protein sequence ID" value="MFC6013957.1"/>
    <property type="molecule type" value="Genomic_DNA"/>
</dbReference>
<dbReference type="Proteomes" id="UP001596223">
    <property type="component" value="Unassembled WGS sequence"/>
</dbReference>
<dbReference type="RefSeq" id="WP_378609122.1">
    <property type="nucleotide sequence ID" value="NZ_JBHSQN010000015.1"/>
</dbReference>
<evidence type="ECO:0000313" key="2">
    <source>
        <dbReference type="EMBL" id="MFC6013957.1"/>
    </source>
</evidence>
<proteinExistence type="predicted"/>
<feature type="region of interest" description="Disordered" evidence="1">
    <location>
        <begin position="40"/>
        <end position="62"/>
    </location>
</feature>
<evidence type="ECO:0000313" key="3">
    <source>
        <dbReference type="Proteomes" id="UP001596223"/>
    </source>
</evidence>
<dbReference type="InterPro" id="IPR010985">
    <property type="entry name" value="Ribbon_hlx_hlx"/>
</dbReference>
<reference evidence="3" key="1">
    <citation type="journal article" date="2019" name="Int. J. Syst. Evol. Microbiol.">
        <title>The Global Catalogue of Microorganisms (GCM) 10K type strain sequencing project: providing services to taxonomists for standard genome sequencing and annotation.</title>
        <authorList>
            <consortium name="The Broad Institute Genomics Platform"/>
            <consortium name="The Broad Institute Genome Sequencing Center for Infectious Disease"/>
            <person name="Wu L."/>
            <person name="Ma J."/>
        </authorList>
    </citation>
    <scope>NUCLEOTIDE SEQUENCE [LARGE SCALE GENOMIC DNA]</scope>
    <source>
        <strain evidence="3">CCUG 36956</strain>
    </source>
</reference>
<name>A0ABW1JYD7_9NOCA</name>
<gene>
    <name evidence="2" type="ORF">ACFP3H_23120</name>
</gene>